<evidence type="ECO:0000313" key="2">
    <source>
        <dbReference type="Proteomes" id="UP001377168"/>
    </source>
</evidence>
<protein>
    <submittedName>
        <fullName evidence="1">Uncharacterized protein</fullName>
    </submittedName>
</protein>
<dbReference type="Proteomes" id="UP001377168">
    <property type="component" value="Unassembled WGS sequence"/>
</dbReference>
<name>A0ACC6Q425_9ACTN</name>
<organism evidence="1 2">
    <name type="scientific">Streptomyces achmelvichensis</name>
    <dbReference type="NCBI Taxonomy" id="3134111"/>
    <lineage>
        <taxon>Bacteria</taxon>
        <taxon>Bacillati</taxon>
        <taxon>Actinomycetota</taxon>
        <taxon>Actinomycetes</taxon>
        <taxon>Kitasatosporales</taxon>
        <taxon>Streptomycetaceae</taxon>
        <taxon>Streptomyces</taxon>
    </lineage>
</organism>
<dbReference type="EMBL" id="JBBKAJ010000022">
    <property type="protein sequence ID" value="MEJ8638371.1"/>
    <property type="molecule type" value="Genomic_DNA"/>
</dbReference>
<keyword evidence="2" id="KW-1185">Reference proteome</keyword>
<gene>
    <name evidence="1" type="ORF">WKI67_33940</name>
</gene>
<reference evidence="1" key="1">
    <citation type="submission" date="2024-03" db="EMBL/GenBank/DDBJ databases">
        <title>Novel Streptomyces species of biotechnological and ecological value are a feature of Machair soil.</title>
        <authorList>
            <person name="Prole J.R."/>
            <person name="Goodfellow M."/>
            <person name="Allenby N."/>
            <person name="Ward A.C."/>
        </authorList>
    </citation>
    <scope>NUCLEOTIDE SEQUENCE</scope>
    <source>
        <strain evidence="1">MS2.AVA.5</strain>
    </source>
</reference>
<accession>A0ACC6Q425</accession>
<sequence>MRATVRVRVLATDGPQVWIAVSGRLARSTLPALAQALRERAGEGFTAFFLDISTLADDRDVPADALRELFPGGARLTFHLIGAAGVLRLQPGHDRRLVFHPDPSSAWTVWVCGPPPRGARGRRAARTPAVRTRSRRSSLGSVT</sequence>
<comment type="caution">
    <text evidence="1">The sequence shown here is derived from an EMBL/GenBank/DDBJ whole genome shotgun (WGS) entry which is preliminary data.</text>
</comment>
<evidence type="ECO:0000313" key="1">
    <source>
        <dbReference type="EMBL" id="MEJ8638371.1"/>
    </source>
</evidence>
<proteinExistence type="predicted"/>